<proteinExistence type="predicted"/>
<evidence type="ECO:0000313" key="2">
    <source>
        <dbReference type="EMBL" id="PWN26550.1"/>
    </source>
</evidence>
<reference evidence="2 3" key="1">
    <citation type="journal article" date="2018" name="Mol. Biol. Evol.">
        <title>Broad Genomic Sampling Reveals a Smut Pathogenic Ancestry of the Fungal Clade Ustilaginomycotina.</title>
        <authorList>
            <person name="Kijpornyongpan T."/>
            <person name="Mondo S.J."/>
            <person name="Barry K."/>
            <person name="Sandor L."/>
            <person name="Lee J."/>
            <person name="Lipzen A."/>
            <person name="Pangilinan J."/>
            <person name="LaButti K."/>
            <person name="Hainaut M."/>
            <person name="Henrissat B."/>
            <person name="Grigoriev I.V."/>
            <person name="Spatafora J.W."/>
            <person name="Aime M.C."/>
        </authorList>
    </citation>
    <scope>NUCLEOTIDE SEQUENCE [LARGE SCALE GENOMIC DNA]</scope>
    <source>
        <strain evidence="2 3">MCA 5214</strain>
    </source>
</reference>
<evidence type="ECO:0000313" key="3">
    <source>
        <dbReference type="Proteomes" id="UP000245884"/>
    </source>
</evidence>
<dbReference type="RefSeq" id="XP_025361162.1">
    <property type="nucleotide sequence ID" value="XM_025509575.1"/>
</dbReference>
<protein>
    <submittedName>
        <fullName evidence="2">Uncharacterized protein</fullName>
    </submittedName>
</protein>
<keyword evidence="3" id="KW-1185">Reference proteome</keyword>
<accession>A0A316UMT8</accession>
<dbReference type="EMBL" id="KZ819671">
    <property type="protein sequence ID" value="PWN26550.1"/>
    <property type="molecule type" value="Genomic_DNA"/>
</dbReference>
<gene>
    <name evidence="2" type="ORF">BDZ90DRAFT_41136</name>
</gene>
<feature type="region of interest" description="Disordered" evidence="1">
    <location>
        <begin position="166"/>
        <end position="237"/>
    </location>
</feature>
<organism evidence="2 3">
    <name type="scientific">Jaminaea rosea</name>
    <dbReference type="NCBI Taxonomy" id="1569628"/>
    <lineage>
        <taxon>Eukaryota</taxon>
        <taxon>Fungi</taxon>
        <taxon>Dikarya</taxon>
        <taxon>Basidiomycota</taxon>
        <taxon>Ustilaginomycotina</taxon>
        <taxon>Exobasidiomycetes</taxon>
        <taxon>Microstromatales</taxon>
        <taxon>Microstromatales incertae sedis</taxon>
        <taxon>Jaminaea</taxon>
    </lineage>
</organism>
<name>A0A316UMT8_9BASI</name>
<dbReference type="Proteomes" id="UP000245884">
    <property type="component" value="Unassembled WGS sequence"/>
</dbReference>
<feature type="compositionally biased region" description="Pro residues" evidence="1">
    <location>
        <begin position="175"/>
        <end position="196"/>
    </location>
</feature>
<dbReference type="AlphaFoldDB" id="A0A316UMT8"/>
<evidence type="ECO:0000256" key="1">
    <source>
        <dbReference type="SAM" id="MobiDB-lite"/>
    </source>
</evidence>
<sequence>MPPLTSLNNKTASAVVSPLDLQSEDAPLRTPAACRPTATLRRPDVSALLWPPRPPRRLAAQLWAPRYLRLAPVLPPFSPPHPPLWLVFRHHAQHPAHHRPMHLALVSPPVYLVVWRRPHPQVAPVYPPTSPAALHPLPLHLAFEFTSTSQAGLDLLLLLRTPASTLLGSHRPRPRPAPASTPPPPRTRPRPAPTSPPASQQHRPRPRLAHTPLCPSTAEAAGSSRAPMRRPTPGSSC</sequence>
<dbReference type="GeneID" id="37031398"/>